<dbReference type="AlphaFoldDB" id="A0A2W0H2U3"/>
<comment type="caution">
    <text evidence="2">The sequence shown here is derived from an EMBL/GenBank/DDBJ whole genome shotgun (WGS) entry which is preliminary data.</text>
</comment>
<organism evidence="2 3">
    <name type="scientific">Alteribacter lacisalsi</name>
    <dbReference type="NCBI Taxonomy" id="2045244"/>
    <lineage>
        <taxon>Bacteria</taxon>
        <taxon>Bacillati</taxon>
        <taxon>Bacillota</taxon>
        <taxon>Bacilli</taxon>
        <taxon>Bacillales</taxon>
        <taxon>Bacillaceae</taxon>
        <taxon>Alteribacter</taxon>
    </lineage>
</organism>
<dbReference type="PANTHER" id="PTHR43279">
    <property type="entry name" value="CATECHOL-2,3-DIOXYGENASE"/>
    <property type="match status" value="1"/>
</dbReference>
<dbReference type="InterPro" id="IPR037523">
    <property type="entry name" value="VOC_core"/>
</dbReference>
<dbReference type="Pfam" id="PF00903">
    <property type="entry name" value="Glyoxalase"/>
    <property type="match status" value="2"/>
</dbReference>
<dbReference type="InterPro" id="IPR029068">
    <property type="entry name" value="Glyas_Bleomycin-R_OHBP_Dase"/>
</dbReference>
<feature type="domain" description="VOC" evidence="1">
    <location>
        <begin position="11"/>
        <end position="129"/>
    </location>
</feature>
<reference evidence="2 3" key="1">
    <citation type="submission" date="2017-10" db="EMBL/GenBank/DDBJ databases">
        <title>Bacillus sp. nov., a halophilic bacterium isolated from a Yangshapao Lake.</title>
        <authorList>
            <person name="Wang H."/>
        </authorList>
    </citation>
    <scope>NUCLEOTIDE SEQUENCE [LARGE SCALE GENOMIC DNA]</scope>
    <source>
        <strain evidence="2 3">YSP-3</strain>
    </source>
</reference>
<feature type="domain" description="VOC" evidence="1">
    <location>
        <begin position="171"/>
        <end position="286"/>
    </location>
</feature>
<sequence>MSRFHQAPAVFASGLRLKTGDLNRAVSFYTTVLGFQAEEEREGVVQLLVPGGGQPFLTIEEGQGVTPRRPYETGLFHFAILLPERADLGRFIRYMTERGVPLHGASDHDVSEAVYFSDPDGNGIEVYTDRGADEWKWEGGSVYMTSEPLDIKGLMEAAENTTWSGLPQGTELGHIHMQAADLPASERFYKEGLGLDLVCRFGRDALFLSSSGYHHHIGLNTWNSRGAKAPAASSAGIRWFDLAFPNEEKRTAAVERLDNLGFDIVKREGHYAVKDPSKNLIRLITL</sequence>
<proteinExistence type="predicted"/>
<keyword evidence="3" id="KW-1185">Reference proteome</keyword>
<name>A0A2W0H2U3_9BACI</name>
<evidence type="ECO:0000313" key="3">
    <source>
        <dbReference type="Proteomes" id="UP000248066"/>
    </source>
</evidence>
<dbReference type="RefSeq" id="WP_110521663.1">
    <property type="nucleotide sequence ID" value="NZ_PDOF01000004.1"/>
</dbReference>
<evidence type="ECO:0000259" key="1">
    <source>
        <dbReference type="PROSITE" id="PS51819"/>
    </source>
</evidence>
<dbReference type="Gene3D" id="3.10.180.10">
    <property type="entry name" value="2,3-Dihydroxybiphenyl 1,2-Dioxygenase, domain 1"/>
    <property type="match status" value="2"/>
</dbReference>
<accession>A0A2W0H2U3</accession>
<evidence type="ECO:0000313" key="2">
    <source>
        <dbReference type="EMBL" id="PYZ95537.1"/>
    </source>
</evidence>
<dbReference type="SUPFAM" id="SSF54593">
    <property type="entry name" value="Glyoxalase/Bleomycin resistance protein/Dihydroxybiphenyl dioxygenase"/>
    <property type="match status" value="2"/>
</dbReference>
<dbReference type="Proteomes" id="UP000248066">
    <property type="component" value="Unassembled WGS sequence"/>
</dbReference>
<dbReference type="PANTHER" id="PTHR43279:SF1">
    <property type="entry name" value="CATECHOL-2,3-DIOXYGENASE"/>
    <property type="match status" value="1"/>
</dbReference>
<protein>
    <submittedName>
        <fullName evidence="2">Glyoxalase</fullName>
    </submittedName>
</protein>
<dbReference type="OrthoDB" id="9792626at2"/>
<dbReference type="PROSITE" id="PS51819">
    <property type="entry name" value="VOC"/>
    <property type="match status" value="2"/>
</dbReference>
<dbReference type="InterPro" id="IPR004360">
    <property type="entry name" value="Glyas_Fos-R_dOase_dom"/>
</dbReference>
<dbReference type="EMBL" id="PDOF01000004">
    <property type="protein sequence ID" value="PYZ95537.1"/>
    <property type="molecule type" value="Genomic_DNA"/>
</dbReference>
<gene>
    <name evidence="2" type="ORF">CR205_18580</name>
</gene>